<comment type="similarity">
    <text evidence="8">Belongs to the CemA family.</text>
</comment>
<keyword evidence="4" id="KW-0375">Hydrogen ion transport</keyword>
<dbReference type="HAMAP" id="MF_01308">
    <property type="entry name" value="CemA_PxcA"/>
    <property type="match status" value="1"/>
</dbReference>
<dbReference type="AlphaFoldDB" id="F8RSG8"/>
<comment type="subcellular location">
    <subcellularLocation>
        <location evidence="1">Membrane</location>
        <topology evidence="1">Multi-pass membrane protein</topology>
    </subcellularLocation>
</comment>
<dbReference type="PANTHER" id="PTHR33650">
    <property type="entry name" value="CHLOROPLAST ENVELOPE MEMBRANE PROTEIN-RELATED"/>
    <property type="match status" value="1"/>
</dbReference>
<evidence type="ECO:0000256" key="8">
    <source>
        <dbReference type="ARBA" id="ARBA00043980"/>
    </source>
</evidence>
<feature type="transmembrane region" description="Helical" evidence="9">
    <location>
        <begin position="151"/>
        <end position="171"/>
    </location>
</feature>
<evidence type="ECO:0000256" key="7">
    <source>
        <dbReference type="ARBA" id="ARBA00023136"/>
    </source>
</evidence>
<feature type="transmembrane region" description="Helical" evidence="9">
    <location>
        <begin position="191"/>
        <end position="216"/>
    </location>
</feature>
<evidence type="ECO:0000256" key="5">
    <source>
        <dbReference type="ARBA" id="ARBA00022989"/>
    </source>
</evidence>
<name>F8RSG8_9POAL</name>
<evidence type="ECO:0000256" key="9">
    <source>
        <dbReference type="SAM" id="Phobius"/>
    </source>
</evidence>
<reference evidence="10" key="1">
    <citation type="journal article" date="2010" name="Ann. Mo. Bot. Gard.">
        <title>Assembling the Tree of the Monocotyledons: Plastome Sequence Phylogeny and Evolution of Poales.</title>
        <authorList>
            <person name="Givnish T.J."/>
            <person name="Ames M."/>
            <person name="McNeal J.R."/>
            <person name="McKain M.J."/>
            <person name="Steele P.R."/>
            <person name="dePamphilis C.W."/>
            <person name="Graham S.W."/>
            <person name="Pires J.C."/>
            <person name="Stevenson D.W."/>
            <person name="Zomlefer W.B."/>
            <person name="Briggs B.G."/>
            <person name="Duvall M.R."/>
            <person name="Moore M.J."/>
            <person name="Heaney J.M."/>
            <person name="Soltis D.E."/>
            <person name="Soltis P.S."/>
            <person name="Thiele K."/>
            <person name="Leebens-Mack J.H."/>
        </authorList>
    </citation>
    <scope>NUCLEOTIDE SEQUENCE</scope>
</reference>
<evidence type="ECO:0000256" key="3">
    <source>
        <dbReference type="ARBA" id="ARBA00022692"/>
    </source>
</evidence>
<dbReference type="EMBL" id="HQ180664">
    <property type="protein sequence ID" value="AEJ10151.1"/>
    <property type="molecule type" value="Genomic_DNA"/>
</dbReference>
<keyword evidence="5 9" id="KW-1133">Transmembrane helix</keyword>
<keyword evidence="10" id="KW-0934">Plastid</keyword>
<keyword evidence="7 9" id="KW-0472">Membrane</keyword>
<dbReference type="Pfam" id="PF03040">
    <property type="entry name" value="CemA"/>
    <property type="match status" value="1"/>
</dbReference>
<gene>
    <name evidence="10" type="primary">cemA</name>
</gene>
<evidence type="ECO:0000256" key="1">
    <source>
        <dbReference type="ARBA" id="ARBA00004141"/>
    </source>
</evidence>
<keyword evidence="2" id="KW-0813">Transport</keyword>
<feature type="transmembrane region" description="Helical" evidence="9">
    <location>
        <begin position="109"/>
        <end position="130"/>
    </location>
</feature>
<evidence type="ECO:0000313" key="10">
    <source>
        <dbReference type="EMBL" id="AEJ10151.1"/>
    </source>
</evidence>
<dbReference type="GO" id="GO:1902600">
    <property type="term" value="P:proton transmembrane transport"/>
    <property type="evidence" value="ECO:0007669"/>
    <property type="project" value="UniProtKB-KW"/>
</dbReference>
<keyword evidence="3 9" id="KW-0812">Transmembrane</keyword>
<feature type="transmembrane region" description="Helical" evidence="9">
    <location>
        <begin position="12"/>
        <end position="30"/>
    </location>
</feature>
<dbReference type="InterPro" id="IPR004282">
    <property type="entry name" value="CemA"/>
</dbReference>
<proteinExistence type="inferred from homology"/>
<evidence type="ECO:0000256" key="4">
    <source>
        <dbReference type="ARBA" id="ARBA00022781"/>
    </source>
</evidence>
<evidence type="ECO:0000256" key="2">
    <source>
        <dbReference type="ARBA" id="ARBA00022448"/>
    </source>
</evidence>
<sequence length="232" mass="27120">MKKRKAAPSFPYLIPIIPILFLPWWISLALKKTLELWLTNWWNIGQSETLLNILDEKSVLEGFIELEELFLLGEIITKFSETHIQKLHIGIHKETIQLIKTQNEYHLHIILHLSTNLIYFTILSGYSLFANKQLAFFNSWIQEFFYNLSDTIKAFLIIFVADFFIGFHSTRGWELIISLVYKDFGLSHNDQIISVLISTLPVILDTLIKYGIFFYLNNLSPSLVVIYDSMNE</sequence>
<dbReference type="PANTHER" id="PTHR33650:SF2">
    <property type="entry name" value="CHLOROPLAST ENVELOPE MEMBRANE PROTEIN"/>
    <property type="match status" value="1"/>
</dbReference>
<dbReference type="GO" id="GO:0016020">
    <property type="term" value="C:membrane"/>
    <property type="evidence" value="ECO:0007669"/>
    <property type="project" value="UniProtKB-SubCell"/>
</dbReference>
<geneLocation type="plastid" evidence="10"/>
<protein>
    <submittedName>
        <fullName evidence="10">Chloroplast envelope membrane protein</fullName>
    </submittedName>
</protein>
<accession>F8RSG8</accession>
<keyword evidence="6" id="KW-0406">Ion transport</keyword>
<organism evidence="10">
    <name type="scientific">Centrolepis monogyna</name>
    <dbReference type="NCBI Taxonomy" id="357899"/>
    <lineage>
        <taxon>Eukaryota</taxon>
        <taxon>Viridiplantae</taxon>
        <taxon>Streptophyta</taxon>
        <taxon>Embryophyta</taxon>
        <taxon>Tracheophyta</taxon>
        <taxon>Spermatophyta</taxon>
        <taxon>Magnoliopsida</taxon>
        <taxon>Liliopsida</taxon>
        <taxon>Poales</taxon>
        <taxon>Restionaceae</taxon>
        <taxon>Centrolepis</taxon>
    </lineage>
</organism>
<evidence type="ECO:0000256" key="6">
    <source>
        <dbReference type="ARBA" id="ARBA00023065"/>
    </source>
</evidence>